<comment type="caution">
    <text evidence="1">The sequence shown here is derived from an EMBL/GenBank/DDBJ whole genome shotgun (WGS) entry which is preliminary data.</text>
</comment>
<reference evidence="1 2" key="1">
    <citation type="submission" date="2023-07" db="EMBL/GenBank/DDBJ databases">
        <title>Sequencing the genomes of 1000 actinobacteria strains.</title>
        <authorList>
            <person name="Klenk H.-P."/>
        </authorList>
    </citation>
    <scope>NUCLEOTIDE SEQUENCE [LARGE SCALE GENOMIC DNA]</scope>
    <source>
        <strain evidence="1 2">DSM 45805</strain>
    </source>
</reference>
<dbReference type="Proteomes" id="UP001229651">
    <property type="component" value="Unassembled WGS sequence"/>
</dbReference>
<evidence type="ECO:0000313" key="2">
    <source>
        <dbReference type="Proteomes" id="UP001229651"/>
    </source>
</evidence>
<proteinExistence type="predicted"/>
<accession>A0ABU0ENE1</accession>
<dbReference type="EMBL" id="JAUSUT010000001">
    <property type="protein sequence ID" value="MDQ0376521.1"/>
    <property type="molecule type" value="Genomic_DNA"/>
</dbReference>
<protein>
    <submittedName>
        <fullName evidence="1">Uncharacterized protein</fullName>
    </submittedName>
</protein>
<keyword evidence="2" id="KW-1185">Reference proteome</keyword>
<dbReference type="RefSeq" id="WP_306988415.1">
    <property type="nucleotide sequence ID" value="NZ_JAUSUT010000001.1"/>
</dbReference>
<organism evidence="1 2">
    <name type="scientific">Amycolatopsis thermophila</name>
    <dbReference type="NCBI Taxonomy" id="206084"/>
    <lineage>
        <taxon>Bacteria</taxon>
        <taxon>Bacillati</taxon>
        <taxon>Actinomycetota</taxon>
        <taxon>Actinomycetes</taxon>
        <taxon>Pseudonocardiales</taxon>
        <taxon>Pseudonocardiaceae</taxon>
        <taxon>Amycolatopsis</taxon>
    </lineage>
</organism>
<sequence length="111" mass="11687">MENENTEAVDTSDAEPLDSMTAARLYLDKAAELHDQLANHTGNQPALLDAAARIGQGYAQLAVAERIDRPAVFIVNTPDLDPETAAGIVKQLQAELSKTAPGLSGGGTKFL</sequence>
<evidence type="ECO:0000313" key="1">
    <source>
        <dbReference type="EMBL" id="MDQ0376521.1"/>
    </source>
</evidence>
<gene>
    <name evidence="1" type="ORF">FB470_000515</name>
</gene>
<name>A0ABU0ENE1_9PSEU</name>